<keyword evidence="2" id="KW-1185">Reference proteome</keyword>
<dbReference type="Gene3D" id="3.60.60.10">
    <property type="entry name" value="Penicillin V Acylase, Chain A"/>
    <property type="match status" value="1"/>
</dbReference>
<dbReference type="HOGENOM" id="CLU_1728574_0_0_9"/>
<accession>S0NIQ5</accession>
<dbReference type="AlphaFoldDB" id="S0NIQ5"/>
<evidence type="ECO:0008006" key="3">
    <source>
        <dbReference type="Google" id="ProtNLM"/>
    </source>
</evidence>
<evidence type="ECO:0000313" key="1">
    <source>
        <dbReference type="EMBL" id="EOT29001.1"/>
    </source>
</evidence>
<dbReference type="eggNOG" id="COG3049">
    <property type="taxonomic scope" value="Bacteria"/>
</dbReference>
<comment type="caution">
    <text evidence="1">The sequence shown here is derived from an EMBL/GenBank/DDBJ whole genome shotgun (WGS) entry which is preliminary data.</text>
</comment>
<evidence type="ECO:0000313" key="2">
    <source>
        <dbReference type="Proteomes" id="UP000014136"/>
    </source>
</evidence>
<organism evidence="1 2">
    <name type="scientific">Enterococcus saccharolyticus subsp. saccharolyticus ATCC 43076</name>
    <dbReference type="NCBI Taxonomy" id="1139996"/>
    <lineage>
        <taxon>Bacteria</taxon>
        <taxon>Bacillati</taxon>
        <taxon>Bacillota</taxon>
        <taxon>Bacilli</taxon>
        <taxon>Lactobacillales</taxon>
        <taxon>Enterococcaceae</taxon>
        <taxon>Enterococcus</taxon>
    </lineage>
</organism>
<dbReference type="Proteomes" id="UP000014136">
    <property type="component" value="Unassembled WGS sequence"/>
</dbReference>
<dbReference type="SUPFAM" id="SSF56235">
    <property type="entry name" value="N-terminal nucleophile aminohydrolases (Ntn hydrolases)"/>
    <property type="match status" value="1"/>
</dbReference>
<protein>
    <recommendedName>
        <fullName evidence="3">Choloylglycine hydrolase/NAAA C-terminal domain-containing protein</fullName>
    </recommendedName>
</protein>
<dbReference type="STRING" id="41997.RV16_GL001773"/>
<gene>
    <name evidence="1" type="ORF">OMQ_01523</name>
</gene>
<dbReference type="InterPro" id="IPR029055">
    <property type="entry name" value="Ntn_hydrolases_N"/>
</dbReference>
<dbReference type="EMBL" id="AHYT01000005">
    <property type="protein sequence ID" value="EOT29001.1"/>
    <property type="molecule type" value="Genomic_DNA"/>
</dbReference>
<sequence length="151" mass="17116">MLLDKAATTKEAIALLEKYDMHSSSGVAYHFFITDVSGEIVIVDWANQQMNVVDTKMATNFQLSQGKDYQVGIGHDRYDSLKATLQEKNGVMSEEDAMNLLEKVKIEWNGTWATEWSVVYNLDDFSVAISNDMNYEKVHHFPKTEAKTNGQ</sequence>
<proteinExistence type="predicted"/>
<name>S0NIQ5_9ENTE</name>
<dbReference type="PATRIC" id="fig|1139996.3.peg.1507"/>
<reference evidence="1 2" key="1">
    <citation type="submission" date="2013-03" db="EMBL/GenBank/DDBJ databases">
        <title>The Genome Sequence of Enterococcus saccharolyticus ATCC_43076 (Illumina only assembly).</title>
        <authorList>
            <consortium name="The Broad Institute Genomics Platform"/>
            <consortium name="The Broad Institute Genome Sequencing Center for Infectious Disease"/>
            <person name="Earl A."/>
            <person name="Russ C."/>
            <person name="Gilmore M."/>
            <person name="Surin D."/>
            <person name="Walker B."/>
            <person name="Young S."/>
            <person name="Zeng Q."/>
            <person name="Gargeya S."/>
            <person name="Fitzgerald M."/>
            <person name="Haas B."/>
            <person name="Abouelleil A."/>
            <person name="Allen A.W."/>
            <person name="Alvarado L."/>
            <person name="Arachchi H.M."/>
            <person name="Berlin A.M."/>
            <person name="Chapman S.B."/>
            <person name="Gainer-Dewar J."/>
            <person name="Goldberg J."/>
            <person name="Griggs A."/>
            <person name="Gujja S."/>
            <person name="Hansen M."/>
            <person name="Howarth C."/>
            <person name="Imamovic A."/>
            <person name="Ireland A."/>
            <person name="Larimer J."/>
            <person name="McCowan C."/>
            <person name="Murphy C."/>
            <person name="Pearson M."/>
            <person name="Poon T.W."/>
            <person name="Priest M."/>
            <person name="Roberts A."/>
            <person name="Saif S."/>
            <person name="Shea T."/>
            <person name="Sisk P."/>
            <person name="Sykes S."/>
            <person name="Wortman J."/>
            <person name="Nusbaum C."/>
            <person name="Birren B."/>
        </authorList>
    </citation>
    <scope>NUCLEOTIDE SEQUENCE [LARGE SCALE GENOMIC DNA]</scope>
    <source>
        <strain evidence="1 2">ATCC 43076</strain>
    </source>
</reference>